<evidence type="ECO:0000313" key="2">
    <source>
        <dbReference type="Proteomes" id="UP001549749"/>
    </source>
</evidence>
<evidence type="ECO:0000313" key="1">
    <source>
        <dbReference type="EMBL" id="MET6996237.1"/>
    </source>
</evidence>
<accession>A0ABV2SZM6</accession>
<name>A0ABV2SZM6_9BACT</name>
<keyword evidence="2" id="KW-1185">Reference proteome</keyword>
<reference evidence="1 2" key="1">
    <citation type="submission" date="2024-06" db="EMBL/GenBank/DDBJ databases">
        <title>Chitinophaga defluvii sp. nov., isolated from municipal sewage.</title>
        <authorList>
            <person name="Zhang L."/>
        </authorList>
    </citation>
    <scope>NUCLEOTIDE SEQUENCE [LARGE SCALE GENOMIC DNA]</scope>
    <source>
        <strain evidence="1 2">H8</strain>
    </source>
</reference>
<organism evidence="1 2">
    <name type="scientific">Chitinophaga defluvii</name>
    <dbReference type="NCBI Taxonomy" id="3163343"/>
    <lineage>
        <taxon>Bacteria</taxon>
        <taxon>Pseudomonadati</taxon>
        <taxon>Bacteroidota</taxon>
        <taxon>Chitinophagia</taxon>
        <taxon>Chitinophagales</taxon>
        <taxon>Chitinophagaceae</taxon>
        <taxon>Chitinophaga</taxon>
    </lineage>
</organism>
<comment type="caution">
    <text evidence="1">The sequence shown here is derived from an EMBL/GenBank/DDBJ whole genome shotgun (WGS) entry which is preliminary data.</text>
</comment>
<dbReference type="PROSITE" id="PS51257">
    <property type="entry name" value="PROKAR_LIPOPROTEIN"/>
    <property type="match status" value="1"/>
</dbReference>
<sequence>MIGIFRTNINTLQDKNRVINAIFAQFTVAACSVDIEDCDRVLRIISQQSVAEQTIIEFVKRLGFKCDLLD</sequence>
<proteinExistence type="predicted"/>
<dbReference type="EMBL" id="JBEXAC010000001">
    <property type="protein sequence ID" value="MET6996237.1"/>
    <property type="molecule type" value="Genomic_DNA"/>
</dbReference>
<dbReference type="RefSeq" id="WP_354658884.1">
    <property type="nucleotide sequence ID" value="NZ_JBEXAC010000001.1"/>
</dbReference>
<protein>
    <submittedName>
        <fullName evidence="1">Uncharacterized protein</fullName>
    </submittedName>
</protein>
<gene>
    <name evidence="1" type="ORF">ABR189_02605</name>
</gene>
<dbReference type="Proteomes" id="UP001549749">
    <property type="component" value="Unassembled WGS sequence"/>
</dbReference>